<dbReference type="Pfam" id="PF03479">
    <property type="entry name" value="PCC"/>
    <property type="match status" value="1"/>
</dbReference>
<dbReference type="GO" id="GO:0003677">
    <property type="term" value="F:DNA binding"/>
    <property type="evidence" value="ECO:0007669"/>
    <property type="project" value="UniProtKB-KW"/>
</dbReference>
<dbReference type="EMBL" id="OAOQ01000009">
    <property type="protein sequence ID" value="SNX71330.1"/>
    <property type="molecule type" value="Genomic_DNA"/>
</dbReference>
<keyword evidence="2" id="KW-0238">DNA-binding</keyword>
<reference evidence="3" key="1">
    <citation type="submission" date="2017-08" db="EMBL/GenBank/DDBJ databases">
        <authorList>
            <person name="Varghese N."/>
            <person name="Submissions S."/>
        </authorList>
    </citation>
    <scope>NUCLEOTIDE SEQUENCE [LARGE SCALE GENOMIC DNA]</scope>
    <source>
        <strain evidence="3">JA234</strain>
    </source>
</reference>
<evidence type="ECO:0000313" key="3">
    <source>
        <dbReference type="Proteomes" id="UP000219467"/>
    </source>
</evidence>
<dbReference type="InterPro" id="IPR005175">
    <property type="entry name" value="PPC_dom"/>
</dbReference>
<organism evidence="2 3">
    <name type="scientific">Cereibacter ovatus</name>
    <dbReference type="NCBI Taxonomy" id="439529"/>
    <lineage>
        <taxon>Bacteria</taxon>
        <taxon>Pseudomonadati</taxon>
        <taxon>Pseudomonadota</taxon>
        <taxon>Alphaproteobacteria</taxon>
        <taxon>Rhodobacterales</taxon>
        <taxon>Paracoccaceae</taxon>
        <taxon>Cereibacter</taxon>
    </lineage>
</organism>
<keyword evidence="3" id="KW-1185">Reference proteome</keyword>
<dbReference type="OrthoDB" id="8720942at2"/>
<proteinExistence type="predicted"/>
<accession>A0A285CUT1</accession>
<evidence type="ECO:0000313" key="2">
    <source>
        <dbReference type="EMBL" id="SNX71330.1"/>
    </source>
</evidence>
<sequence length="271" mass="28857">MIHPGPRAEPRQRAVRSILQPIRGPLCAGRTVLRAVDELFAASHCKGGVLYLNDIACDPLRYVLPALSSDGVHAAWYSGIHDLGAARILRATASVGQRDGAAFLHCHGIWQGTDGSLRMGHLLPQETVIALDATAHGLGSDSAWFEGLPCAETAFTLFTPQGGTPEGTGLLARILPGEDVVTAIETLCAHHGLRQARLHGLGSIDHIRFAEGHRMDCLATELRLAGAHLRDGRAHLPIEVVDIAGRIAHGTLTRGDNPVGVTLELVIEPLE</sequence>
<evidence type="ECO:0000259" key="1">
    <source>
        <dbReference type="Pfam" id="PF03479"/>
    </source>
</evidence>
<dbReference type="Proteomes" id="UP000219467">
    <property type="component" value="Unassembled WGS sequence"/>
</dbReference>
<gene>
    <name evidence="2" type="ORF">SAMN05878503_10989</name>
</gene>
<dbReference type="Gene3D" id="3.30.1330.80">
    <property type="entry name" value="Hypothetical protein, similar to alpha- acetolactate decarboxylase, domain 2"/>
    <property type="match status" value="2"/>
</dbReference>
<feature type="domain" description="PPC" evidence="1">
    <location>
        <begin position="171"/>
        <end position="269"/>
    </location>
</feature>
<protein>
    <submittedName>
        <fullName evidence="2">Predicted DNA-binding protein with PD1-like motif</fullName>
    </submittedName>
</protein>
<name>A0A285CUT1_9RHOB</name>
<dbReference type="SUPFAM" id="SSF117856">
    <property type="entry name" value="AF0104/ALDC/Ptd012-like"/>
    <property type="match status" value="2"/>
</dbReference>
<dbReference type="AlphaFoldDB" id="A0A285CUT1"/>